<keyword evidence="7" id="KW-0472">Membrane</keyword>
<dbReference type="PANTHER" id="PTHR46132">
    <property type="entry name" value="DIGALACTOSYLDIACYLGLYCEROL SYNTHASE 2, CHLOROPLASTIC"/>
    <property type="match status" value="1"/>
</dbReference>
<keyword evidence="6" id="KW-0808">Transferase</keyword>
<evidence type="ECO:0000256" key="6">
    <source>
        <dbReference type="ARBA" id="ARBA00022679"/>
    </source>
</evidence>
<evidence type="ECO:0000313" key="9">
    <source>
        <dbReference type="EMBL" id="CAD9207525.1"/>
    </source>
</evidence>
<dbReference type="SUPFAM" id="SSF53756">
    <property type="entry name" value="UDP-Glycosyltransferase/glycogen phosphorylase"/>
    <property type="match status" value="1"/>
</dbReference>
<evidence type="ECO:0000256" key="4">
    <source>
        <dbReference type="ARBA" id="ARBA00022528"/>
    </source>
</evidence>
<accession>A0A7S1STB8</accession>
<dbReference type="FunFam" id="3.40.50.2000:FF:000067">
    <property type="entry name" value="Digalactosyldiacylglycerol synthase 1, chloroplastic"/>
    <property type="match status" value="1"/>
</dbReference>
<evidence type="ECO:0008006" key="10">
    <source>
        <dbReference type="Google" id="ProtNLM"/>
    </source>
</evidence>
<protein>
    <recommendedName>
        <fullName evidence="10">Digalactosyldiacylglycerol synthase</fullName>
    </recommendedName>
</protein>
<comment type="subcellular location">
    <subcellularLocation>
        <location evidence="2">Membrane</location>
    </subcellularLocation>
    <subcellularLocation>
        <location evidence="1">Plastid</location>
        <location evidence="1">Chloroplast</location>
    </subcellularLocation>
</comment>
<dbReference type="GO" id="GO:0046481">
    <property type="term" value="F:digalactosyldiacylglycerol synthase activity"/>
    <property type="evidence" value="ECO:0007669"/>
    <property type="project" value="InterPro"/>
</dbReference>
<dbReference type="GO" id="GO:0009707">
    <property type="term" value="C:chloroplast outer membrane"/>
    <property type="evidence" value="ECO:0007669"/>
    <property type="project" value="TreeGrafter"/>
</dbReference>
<reference evidence="9" key="1">
    <citation type="submission" date="2021-01" db="EMBL/GenBank/DDBJ databases">
        <authorList>
            <person name="Corre E."/>
            <person name="Pelletier E."/>
            <person name="Niang G."/>
            <person name="Scheremetjew M."/>
            <person name="Finn R."/>
            <person name="Kale V."/>
            <person name="Holt S."/>
            <person name="Cochrane G."/>
            <person name="Meng A."/>
            <person name="Brown T."/>
            <person name="Cohen L."/>
        </authorList>
    </citation>
    <scope>NUCLEOTIDE SEQUENCE</scope>
    <source>
        <strain evidence="9">PLY429</strain>
    </source>
</reference>
<dbReference type="Pfam" id="PF13692">
    <property type="entry name" value="Glyco_trans_1_4"/>
    <property type="match status" value="1"/>
</dbReference>
<keyword evidence="4" id="KW-0150">Chloroplast</keyword>
<dbReference type="InterPro" id="IPR044525">
    <property type="entry name" value="DGDG1/2"/>
</dbReference>
<feature type="region of interest" description="Disordered" evidence="8">
    <location>
        <begin position="141"/>
        <end position="165"/>
    </location>
</feature>
<dbReference type="GO" id="GO:0019375">
    <property type="term" value="P:galactolipid biosynthetic process"/>
    <property type="evidence" value="ECO:0007669"/>
    <property type="project" value="TreeGrafter"/>
</dbReference>
<dbReference type="EMBL" id="HBGG01018916">
    <property type="protein sequence ID" value="CAD9207525.1"/>
    <property type="molecule type" value="Transcribed_RNA"/>
</dbReference>
<name>A0A7S1STB8_9CHLO</name>
<dbReference type="CDD" id="cd01635">
    <property type="entry name" value="Glycosyltransferase_GTB-type"/>
    <property type="match status" value="1"/>
</dbReference>
<evidence type="ECO:0000256" key="7">
    <source>
        <dbReference type="ARBA" id="ARBA00023136"/>
    </source>
</evidence>
<feature type="region of interest" description="Disordered" evidence="8">
    <location>
        <begin position="850"/>
        <end position="882"/>
    </location>
</feature>
<organism evidence="9">
    <name type="scientific">Tetraselmis chuii</name>
    <dbReference type="NCBI Taxonomy" id="63592"/>
    <lineage>
        <taxon>Eukaryota</taxon>
        <taxon>Viridiplantae</taxon>
        <taxon>Chlorophyta</taxon>
        <taxon>core chlorophytes</taxon>
        <taxon>Chlorodendrophyceae</taxon>
        <taxon>Chlorodendrales</taxon>
        <taxon>Chlorodendraceae</taxon>
        <taxon>Tetraselmis</taxon>
    </lineage>
</organism>
<sequence>MTSPEPSGEPGNQPPAGRVLMWPRLRSWSESTGTGLELTRNGQVPSDMSSPIASIHRTFQEAQKNCDSIVLNAKEHPRLKAAQSELGRIEATIKTRATESFESFKRFSESGSSENFLKPLSPLPLPPPILGIRRVVSENSIQSPVASGPKDSSLEHPPFGHRSTVPDLMTTMQRTMLSAQKAAETHAAALLTSSGMLRGSSFLPKGGEMAGTLDDSSSHMDFPGNIRVEQMMAKPLGALQKIQQVAEASYRETHAQVYQLMAPSIKTVGLQGGSKFTAGVATGTLTAPRELSDEWEKEAKQVIVSLSGCKQVGDSNQASQVGLEVDPGTVPSTSGTGKEDLSTLAEWKKWLQKFELREAQDSADQLAGEIDTLGGNARGTHGHDSPESPKSGSPWKRVMDMSLSMGSWPGLENWLLRKQKQGSNLRDEGRSVAIVTTAALPWMTGTAVNPLLRAVYLAKDDTRNVTLVIPWLTISDQTTIFPNITFDSPDRQEEYVREWARKRTGMDTPFKVQFYPARYAPEKGSILPVGDLTQYIPDNEADVAVLEEPEHLNWYHHGRCWTDKFNHVVGIVHTNYLDYARREEGGEMKENVLKVINSWVCQAHCHKVVKLSGAVQPLPKEHTEFVHGVSPSFLEVGMNRRTPKPGTDKRFSDGFYFIGKVVWAKGYTELLQMVKQHKDSCGEDIPVDVYGGGPDLPDVQTRSASLSLPLKFHGPKDHLSPEIHDYKVLVNPSTSDVVATTSAEALAMGKFVICCEHPSNRFFSQFSNCLVYRTPEEFSQKVKYAREHEPKPLSDEEKYKLTWEAATERFLDIASLSPAERDPGPLGKAVDSLAYFTHNAFSGFEPLRVTAGAHPGTRDNPETVTSYVPSPAPSGGLFDRKP</sequence>
<dbReference type="PANTHER" id="PTHR46132:SF1">
    <property type="entry name" value="DIGALACTOSYLDIACYLGLYCEROL SYNTHASE 2, CHLOROPLASTIC"/>
    <property type="match status" value="1"/>
</dbReference>
<feature type="region of interest" description="Disordered" evidence="8">
    <location>
        <begin position="371"/>
        <end position="396"/>
    </location>
</feature>
<comment type="similarity">
    <text evidence="3">Belongs to the glycosyltransferase group 1 family. Glycosyltransferase 4 subfamily.</text>
</comment>
<keyword evidence="5" id="KW-0934">Plastid</keyword>
<evidence type="ECO:0000256" key="8">
    <source>
        <dbReference type="SAM" id="MobiDB-lite"/>
    </source>
</evidence>
<evidence type="ECO:0000256" key="2">
    <source>
        <dbReference type="ARBA" id="ARBA00004370"/>
    </source>
</evidence>
<evidence type="ECO:0000256" key="1">
    <source>
        <dbReference type="ARBA" id="ARBA00004229"/>
    </source>
</evidence>
<gene>
    <name evidence="9" type="ORF">TCHU04912_LOCUS9761</name>
</gene>
<proteinExistence type="inferred from homology"/>
<dbReference type="AlphaFoldDB" id="A0A7S1STB8"/>
<evidence type="ECO:0000256" key="5">
    <source>
        <dbReference type="ARBA" id="ARBA00022640"/>
    </source>
</evidence>
<evidence type="ECO:0000256" key="3">
    <source>
        <dbReference type="ARBA" id="ARBA00009481"/>
    </source>
</evidence>
<dbReference type="Gene3D" id="3.40.50.2000">
    <property type="entry name" value="Glycogen Phosphorylase B"/>
    <property type="match status" value="1"/>
</dbReference>